<evidence type="ECO:0000256" key="4">
    <source>
        <dbReference type="ARBA" id="ARBA00022825"/>
    </source>
</evidence>
<dbReference type="SUPFAM" id="SSF50494">
    <property type="entry name" value="Trypsin-like serine proteases"/>
    <property type="match status" value="1"/>
</dbReference>
<dbReference type="GO" id="GO:0006508">
    <property type="term" value="P:proteolysis"/>
    <property type="evidence" value="ECO:0007669"/>
    <property type="project" value="UniProtKB-KW"/>
</dbReference>
<dbReference type="Gene3D" id="2.40.10.10">
    <property type="entry name" value="Trypsin-like serine proteases"/>
    <property type="match status" value="2"/>
</dbReference>
<feature type="signal peptide" evidence="7">
    <location>
        <begin position="1"/>
        <end position="16"/>
    </location>
</feature>
<evidence type="ECO:0000256" key="3">
    <source>
        <dbReference type="ARBA" id="ARBA00022801"/>
    </source>
</evidence>
<keyword evidence="3 6" id="KW-0378">Hydrolase</keyword>
<dbReference type="Pfam" id="PF00089">
    <property type="entry name" value="Trypsin"/>
    <property type="match status" value="1"/>
</dbReference>
<dbReference type="PROSITE" id="PS00135">
    <property type="entry name" value="TRYPSIN_SER"/>
    <property type="match status" value="1"/>
</dbReference>
<dbReference type="InterPro" id="IPR050430">
    <property type="entry name" value="Peptidase_S1"/>
</dbReference>
<keyword evidence="5" id="KW-1015">Disulfide bond</keyword>
<dbReference type="InterPro" id="IPR001254">
    <property type="entry name" value="Trypsin_dom"/>
</dbReference>
<feature type="domain" description="Peptidase S1" evidence="8">
    <location>
        <begin position="33"/>
        <end position="262"/>
    </location>
</feature>
<accession>A0A482VX92</accession>
<keyword evidence="4 6" id="KW-0720">Serine protease</keyword>
<dbReference type="STRING" id="1661398.A0A482VX92"/>
<sequence length="263" mass="28143">MRRYSLIFLCMTTIYAADVDEPMKDIGNVEPRIVNGEEAQEGQLPWQVGILGRTVDGSAFFCGGALISEEWVLTAGHCVDGIKTAAIYSGATKLSSPNRTTSQGAIFVLHEDYDHRTLQNDIGLIQLRAPLTFDDKTSAIALASDELETGVNVTVSGWGQTSDSDTSTSDALNYITVSTISNSDCAIYYGSVVGPGTVCTSAGNPLKSPCLGDSGGPVVTNITEPLLVAVFSFVNGYGCELPYPAGNTRTAYYRDWIRNKTEI</sequence>
<comment type="similarity">
    <text evidence="1">Belongs to the peptidase S1 family.</text>
</comment>
<dbReference type="OrthoDB" id="5597713at2759"/>
<reference evidence="9 10" key="1">
    <citation type="submission" date="2017-03" db="EMBL/GenBank/DDBJ databases">
        <title>Genome of the blue death feigning beetle - Asbolus verrucosus.</title>
        <authorList>
            <person name="Rider S.D."/>
        </authorList>
    </citation>
    <scope>NUCLEOTIDE SEQUENCE [LARGE SCALE GENOMIC DNA]</scope>
    <source>
        <strain evidence="9">Butters</strain>
        <tissue evidence="9">Head and leg muscle</tissue>
    </source>
</reference>
<dbReference type="PROSITE" id="PS50240">
    <property type="entry name" value="TRYPSIN_DOM"/>
    <property type="match status" value="1"/>
</dbReference>
<dbReference type="PRINTS" id="PR00722">
    <property type="entry name" value="CHYMOTRYPSIN"/>
</dbReference>
<dbReference type="SMART" id="SM00020">
    <property type="entry name" value="Tryp_SPc"/>
    <property type="match status" value="1"/>
</dbReference>
<dbReference type="FunFam" id="2.40.10.10:FF:000068">
    <property type="entry name" value="transmembrane protease serine 2"/>
    <property type="match status" value="1"/>
</dbReference>
<keyword evidence="2 6" id="KW-0645">Protease</keyword>
<dbReference type="InterPro" id="IPR033116">
    <property type="entry name" value="TRYPSIN_SER"/>
</dbReference>
<gene>
    <name evidence="9" type="ORF">BDFB_004423</name>
</gene>
<organism evidence="9 10">
    <name type="scientific">Asbolus verrucosus</name>
    <name type="common">Desert ironclad beetle</name>
    <dbReference type="NCBI Taxonomy" id="1661398"/>
    <lineage>
        <taxon>Eukaryota</taxon>
        <taxon>Metazoa</taxon>
        <taxon>Ecdysozoa</taxon>
        <taxon>Arthropoda</taxon>
        <taxon>Hexapoda</taxon>
        <taxon>Insecta</taxon>
        <taxon>Pterygota</taxon>
        <taxon>Neoptera</taxon>
        <taxon>Endopterygota</taxon>
        <taxon>Coleoptera</taxon>
        <taxon>Polyphaga</taxon>
        <taxon>Cucujiformia</taxon>
        <taxon>Tenebrionidae</taxon>
        <taxon>Pimeliinae</taxon>
        <taxon>Asbolus</taxon>
    </lineage>
</organism>
<dbReference type="GO" id="GO:0004252">
    <property type="term" value="F:serine-type endopeptidase activity"/>
    <property type="evidence" value="ECO:0007669"/>
    <property type="project" value="InterPro"/>
</dbReference>
<protein>
    <submittedName>
        <fullName evidence="9">Trypsin domain containing protein</fullName>
    </submittedName>
</protein>
<evidence type="ECO:0000256" key="5">
    <source>
        <dbReference type="ARBA" id="ARBA00023157"/>
    </source>
</evidence>
<keyword evidence="7" id="KW-0732">Signal</keyword>
<dbReference type="PANTHER" id="PTHR24276">
    <property type="entry name" value="POLYSERASE-RELATED"/>
    <property type="match status" value="1"/>
</dbReference>
<dbReference type="CDD" id="cd00190">
    <property type="entry name" value="Tryp_SPc"/>
    <property type="match status" value="1"/>
</dbReference>
<dbReference type="PROSITE" id="PS00134">
    <property type="entry name" value="TRYPSIN_HIS"/>
    <property type="match status" value="1"/>
</dbReference>
<evidence type="ECO:0000256" key="2">
    <source>
        <dbReference type="ARBA" id="ARBA00022670"/>
    </source>
</evidence>
<dbReference type="InterPro" id="IPR018114">
    <property type="entry name" value="TRYPSIN_HIS"/>
</dbReference>
<comment type="caution">
    <text evidence="9">The sequence shown here is derived from an EMBL/GenBank/DDBJ whole genome shotgun (WGS) entry which is preliminary data.</text>
</comment>
<evidence type="ECO:0000259" key="8">
    <source>
        <dbReference type="PROSITE" id="PS50240"/>
    </source>
</evidence>
<proteinExistence type="inferred from homology"/>
<dbReference type="Proteomes" id="UP000292052">
    <property type="component" value="Unassembled WGS sequence"/>
</dbReference>
<keyword evidence="10" id="KW-1185">Reference proteome</keyword>
<evidence type="ECO:0000313" key="9">
    <source>
        <dbReference type="EMBL" id="RZC37415.1"/>
    </source>
</evidence>
<dbReference type="InterPro" id="IPR009003">
    <property type="entry name" value="Peptidase_S1_PA"/>
</dbReference>
<dbReference type="InterPro" id="IPR001314">
    <property type="entry name" value="Peptidase_S1A"/>
</dbReference>
<dbReference type="AlphaFoldDB" id="A0A482VX92"/>
<feature type="chain" id="PRO_5019762571" evidence="7">
    <location>
        <begin position="17"/>
        <end position="263"/>
    </location>
</feature>
<dbReference type="InterPro" id="IPR043504">
    <property type="entry name" value="Peptidase_S1_PA_chymotrypsin"/>
</dbReference>
<dbReference type="EMBL" id="QDEB01052867">
    <property type="protein sequence ID" value="RZC37415.1"/>
    <property type="molecule type" value="Genomic_DNA"/>
</dbReference>
<dbReference type="PANTHER" id="PTHR24276:SF91">
    <property type="entry name" value="AT26814P-RELATED"/>
    <property type="match status" value="1"/>
</dbReference>
<evidence type="ECO:0000313" key="10">
    <source>
        <dbReference type="Proteomes" id="UP000292052"/>
    </source>
</evidence>
<name>A0A482VX92_ASBVE</name>
<evidence type="ECO:0000256" key="7">
    <source>
        <dbReference type="SAM" id="SignalP"/>
    </source>
</evidence>
<evidence type="ECO:0000256" key="1">
    <source>
        <dbReference type="ARBA" id="ARBA00007664"/>
    </source>
</evidence>
<evidence type="ECO:0000256" key="6">
    <source>
        <dbReference type="RuleBase" id="RU363034"/>
    </source>
</evidence>